<feature type="transmembrane region" description="Helical" evidence="2">
    <location>
        <begin position="154"/>
        <end position="173"/>
    </location>
</feature>
<dbReference type="Proteomes" id="UP001440984">
    <property type="component" value="Unassembled WGS sequence"/>
</dbReference>
<feature type="transmembrane region" description="Helical" evidence="2">
    <location>
        <begin position="180"/>
        <end position="201"/>
    </location>
</feature>
<protein>
    <submittedName>
        <fullName evidence="3">Uncharacterized protein</fullName>
    </submittedName>
</protein>
<feature type="transmembrane region" description="Helical" evidence="2">
    <location>
        <begin position="95"/>
        <end position="114"/>
    </location>
</feature>
<name>A0ABV0LLF4_9PSEU</name>
<feature type="region of interest" description="Disordered" evidence="1">
    <location>
        <begin position="255"/>
        <end position="283"/>
    </location>
</feature>
<evidence type="ECO:0000313" key="3">
    <source>
        <dbReference type="EMBL" id="MEQ0563016.1"/>
    </source>
</evidence>
<keyword evidence="2" id="KW-1133">Transmembrane helix</keyword>
<comment type="caution">
    <text evidence="3">The sequence shown here is derived from an EMBL/GenBank/DDBJ whole genome shotgun (WGS) entry which is preliminary data.</text>
</comment>
<evidence type="ECO:0000313" key="4">
    <source>
        <dbReference type="Proteomes" id="UP001440984"/>
    </source>
</evidence>
<evidence type="ECO:0000256" key="1">
    <source>
        <dbReference type="SAM" id="MobiDB-lite"/>
    </source>
</evidence>
<keyword evidence="2" id="KW-0812">Transmembrane</keyword>
<gene>
    <name evidence="3" type="ORF">ABJI51_28390</name>
</gene>
<proteinExistence type="predicted"/>
<keyword evidence="2" id="KW-0472">Membrane</keyword>
<feature type="compositionally biased region" description="Pro residues" evidence="1">
    <location>
        <begin position="26"/>
        <end position="38"/>
    </location>
</feature>
<evidence type="ECO:0000256" key="2">
    <source>
        <dbReference type="SAM" id="Phobius"/>
    </source>
</evidence>
<feature type="transmembrane region" description="Helical" evidence="2">
    <location>
        <begin position="221"/>
        <end position="244"/>
    </location>
</feature>
<feature type="region of interest" description="Disordered" evidence="1">
    <location>
        <begin position="1"/>
        <end position="85"/>
    </location>
</feature>
<reference evidence="3 4" key="1">
    <citation type="submission" date="2024-05" db="EMBL/GenBank/DDBJ databases">
        <authorList>
            <person name="Zhao H."/>
            <person name="Xu Y."/>
            <person name="Lin S."/>
            <person name="Spain J.C."/>
            <person name="Zhou N.-Y."/>
        </authorList>
    </citation>
    <scope>NUCLEOTIDE SEQUENCE [LARGE SCALE GENOMIC DNA]</scope>
    <source>
        <strain evidence="3 4">NEAU-NG30</strain>
    </source>
</reference>
<feature type="compositionally biased region" description="Pro residues" evidence="1">
    <location>
        <begin position="61"/>
        <end position="84"/>
    </location>
</feature>
<organism evidence="3 4">
    <name type="scientific">Amycolatopsis melonis</name>
    <dbReference type="NCBI Taxonomy" id="3156488"/>
    <lineage>
        <taxon>Bacteria</taxon>
        <taxon>Bacillati</taxon>
        <taxon>Actinomycetota</taxon>
        <taxon>Actinomycetes</taxon>
        <taxon>Pseudonocardiales</taxon>
        <taxon>Pseudonocardiaceae</taxon>
        <taxon>Amycolatopsis</taxon>
    </lineage>
</organism>
<accession>A0ABV0LLF4</accession>
<sequence length="283" mass="29156">MSFPVEAPRPASIEPPPAANSFAPEPAQPPTPGPPPPGAQSFPANPALSANAAQLPYPVAELPPLPTAPPQHPGTPAPPAPEAPRPAALLRFAPPALHLLAALLTVGGLLLPLFQVEDRLRQFVDGHLVVTETAWGVTMQVPGQEAVERAGVPFGIPLVAAVVLLVVAAVAALSRPGRELGRWLVGASAVFTAGVVFTVGMNRFELTFAGDTDGLDTVTAAGMWLLIVATVLAAVAAVVAYLPFRRPGWSDPSLAYADTPTPPSGVAITVLPPDDEEPRPPLP</sequence>
<dbReference type="EMBL" id="JBDZYD010000011">
    <property type="protein sequence ID" value="MEQ0563016.1"/>
    <property type="molecule type" value="Genomic_DNA"/>
</dbReference>
<keyword evidence="4" id="KW-1185">Reference proteome</keyword>